<evidence type="ECO:0000313" key="4">
    <source>
        <dbReference type="Proteomes" id="UP000478636"/>
    </source>
</evidence>
<dbReference type="GO" id="GO:0030246">
    <property type="term" value="F:carbohydrate binding"/>
    <property type="evidence" value="ECO:0007669"/>
    <property type="project" value="InterPro"/>
</dbReference>
<accession>A0A1B2A2P8</accession>
<proteinExistence type="predicted"/>
<dbReference type="PANTHER" id="PTHR11122:SF13">
    <property type="entry name" value="GLUCOSE-6-PHOSPHATE 1-EPIMERASE"/>
    <property type="match status" value="1"/>
</dbReference>
<organism evidence="1 4">
    <name type="scientific">Leuconostoc lactis</name>
    <dbReference type="NCBI Taxonomy" id="1246"/>
    <lineage>
        <taxon>Bacteria</taxon>
        <taxon>Bacillati</taxon>
        <taxon>Bacillota</taxon>
        <taxon>Bacilli</taxon>
        <taxon>Lactobacillales</taxon>
        <taxon>Lactobacillaceae</taxon>
        <taxon>Leuconostoc</taxon>
    </lineage>
</organism>
<evidence type="ECO:0000313" key="2">
    <source>
        <dbReference type="EMBL" id="QEA44485.1"/>
    </source>
</evidence>
<dbReference type="EMBL" id="WSZI01000013">
    <property type="protein sequence ID" value="MWN21227.1"/>
    <property type="molecule type" value="Genomic_DNA"/>
</dbReference>
<dbReference type="GO" id="GO:0016853">
    <property type="term" value="F:isomerase activity"/>
    <property type="evidence" value="ECO:0007669"/>
    <property type="project" value="InterPro"/>
</dbReference>
<dbReference type="Proteomes" id="UP000478636">
    <property type="component" value="Unassembled WGS sequence"/>
</dbReference>
<dbReference type="SUPFAM" id="SSF74650">
    <property type="entry name" value="Galactose mutarotase-like"/>
    <property type="match status" value="1"/>
</dbReference>
<dbReference type="STRING" id="1246.BCR17_07595"/>
<gene>
    <name evidence="2" type="ORF">FGL83_07260</name>
    <name evidence="1" type="ORF">GQS40_06020</name>
</gene>
<dbReference type="PANTHER" id="PTHR11122">
    <property type="entry name" value="APOSPORY-ASSOCIATED PROTEIN C-RELATED"/>
    <property type="match status" value="1"/>
</dbReference>
<keyword evidence="3" id="KW-1185">Reference proteome</keyword>
<reference evidence="1 4" key="2">
    <citation type="submission" date="2019-12" db="EMBL/GenBank/DDBJ databases">
        <title>Complete genome sequence of Leuconostoc lactis strain AVN1 provides insights into metabolic potential.</title>
        <authorList>
            <person name="Besrour N."/>
            <person name="Najjari A."/>
            <person name="Fhoula I."/>
            <person name="Jaballah S."/>
            <person name="Klibi N."/>
            <person name="Ouzari H.I."/>
        </authorList>
    </citation>
    <scope>NUCLEOTIDE SEQUENCE [LARGE SCALE GENOMIC DNA]</scope>
    <source>
        <strain evidence="1 4">AVN1</strain>
    </source>
</reference>
<sequence>MITLENNDLKVQINEYGAELTSVWHKQAKLEYIWVGDPKYWGRHASNLFPIVGRLRGDQFKVAGETYFMNQHGFARNTLFEVVEQSETRAVFRIHDTDSTLRIYPFKFQFDISYELTDDNELKVAYIVTNTDKEESLFFSVGGHPAFNLPLDGGKFSDYYVSIEPEKIYDRVRLTGPYSNPNAATPFNANIPLRLRQEDYHDDAIILKLDRQKTSFLLARLANQHGLRMTLDNAQFIGIWTPAGKEAPFIALEPWWGIADTVDSTGNFKEKFGVNVLAAGDTFKGTYSMQFF</sequence>
<dbReference type="GeneID" id="66531995"/>
<dbReference type="EMBL" id="CP042387">
    <property type="protein sequence ID" value="QEA44485.1"/>
    <property type="molecule type" value="Genomic_DNA"/>
</dbReference>
<dbReference type="InterPro" id="IPR014718">
    <property type="entry name" value="GH-type_carb-bd"/>
</dbReference>
<dbReference type="RefSeq" id="WP_029509863.1">
    <property type="nucleotide sequence ID" value="NZ_BSTE01000012.1"/>
</dbReference>
<name>A0A1B2A2P8_LEULA</name>
<dbReference type="Pfam" id="PF01263">
    <property type="entry name" value="Aldose_epim"/>
    <property type="match status" value="1"/>
</dbReference>
<dbReference type="Gene3D" id="2.70.98.10">
    <property type="match status" value="1"/>
</dbReference>
<dbReference type="Proteomes" id="UP000321298">
    <property type="component" value="Chromosome"/>
</dbReference>
<evidence type="ECO:0000313" key="1">
    <source>
        <dbReference type="EMBL" id="MWN21227.1"/>
    </source>
</evidence>
<dbReference type="GO" id="GO:0005975">
    <property type="term" value="P:carbohydrate metabolic process"/>
    <property type="evidence" value="ECO:0007669"/>
    <property type="project" value="InterPro"/>
</dbReference>
<reference evidence="2 3" key="1">
    <citation type="submission" date="2019-06" db="EMBL/GenBank/DDBJ databases">
        <title>Genome analyses of bacteria isolated from kimchi.</title>
        <authorList>
            <person name="Lee S."/>
            <person name="Ahn S."/>
            <person name="Roh S."/>
        </authorList>
    </citation>
    <scope>NUCLEOTIDE SEQUENCE [LARGE SCALE GENOMIC DNA]</scope>
    <source>
        <strain evidence="2 3">CBA3625</strain>
    </source>
</reference>
<evidence type="ECO:0000313" key="3">
    <source>
        <dbReference type="Proteomes" id="UP000321298"/>
    </source>
</evidence>
<dbReference type="CDD" id="cd09024">
    <property type="entry name" value="Aldose_epim_lacX"/>
    <property type="match status" value="1"/>
</dbReference>
<protein>
    <submittedName>
        <fullName evidence="1">Aldose 1-epimerase family protein</fullName>
    </submittedName>
</protein>
<dbReference type="InterPro" id="IPR008183">
    <property type="entry name" value="Aldose_1/G6P_1-epimerase"/>
</dbReference>
<dbReference type="AlphaFoldDB" id="A0A1B2A2P8"/>
<dbReference type="KEGG" id="llf:BCR17_07595"/>
<dbReference type="InterPro" id="IPR011013">
    <property type="entry name" value="Gal_mutarotase_sf_dom"/>
</dbReference>
<dbReference type="InterPro" id="IPR037481">
    <property type="entry name" value="LacX"/>
</dbReference>